<feature type="compositionally biased region" description="Low complexity" evidence="1">
    <location>
        <begin position="345"/>
        <end position="365"/>
    </location>
</feature>
<accession>A0A9P6K002</accession>
<feature type="region of interest" description="Disordered" evidence="1">
    <location>
        <begin position="553"/>
        <end position="579"/>
    </location>
</feature>
<sequence length="629" mass="69229">MPPLQPSSLDPMAVIPFSDHASPFDKLFDSDLHTPSFDPYQQQQQQQPQQQQPQQQQPQQQQQQQQPQTTPSNNTLPSEADISALFGLAPAQGPSPVHPIHPSTAAPTLVPHRTTASPSPPSPFVLSTLAPLAPVAAHYSSIQHNHVSQEKSLISPIPASPTFYNGSAPPTLSSYTPATSNAYQATAPTANAPATKRLAHHPYPTYDANTYDQTQQTYAAELPVQQCQQYDNSAAYQQYNSNSCNNNNNNYSQHGFSYTVDNTPPKKNHTAVDPLMLNAPSRSIFSRFGGSATSDLSTESHNAFAPKLKVAASYVSSTLAVTSTFASEKLATASTKIADLWQQNQHSLPQQQPQQQPQFQQQQQQDALYNHGSYYGTSTEASIAPPTINSDHFSNQSDMQHQQQSQEAQYSYEGQGLNTNPTFNSNYQSSYNINNNNNNNNNGYNNITPTGAGAYCTNDYSARSPFASTATSTLSNAASVAGSYLPSLSKLPALPALSALPALRSLPALPWASRDKNQLPQQQPVSNHQYHQYPVDQKQQSEAFYGSYAPSQDVTYRQTQDQQHQQHQQQQQQQQEQQQGYGYQYNAANWWGGIRNEVQKGRRMVETGVQVGVAWWWDSEKKNPLGGVV</sequence>
<reference evidence="2" key="1">
    <citation type="journal article" date="2020" name="Fungal Divers.">
        <title>Resolving the Mortierellaceae phylogeny through synthesis of multi-gene phylogenetics and phylogenomics.</title>
        <authorList>
            <person name="Vandepol N."/>
            <person name="Liber J."/>
            <person name="Desiro A."/>
            <person name="Na H."/>
            <person name="Kennedy M."/>
            <person name="Barry K."/>
            <person name="Grigoriev I.V."/>
            <person name="Miller A.N."/>
            <person name="O'Donnell K."/>
            <person name="Stajich J.E."/>
            <person name="Bonito G."/>
        </authorList>
    </citation>
    <scope>NUCLEOTIDE SEQUENCE</scope>
    <source>
        <strain evidence="2">NRRL 2591</strain>
    </source>
</reference>
<dbReference type="Proteomes" id="UP000723463">
    <property type="component" value="Unassembled WGS sequence"/>
</dbReference>
<protein>
    <submittedName>
        <fullName evidence="2">Uncharacterized protein</fullName>
    </submittedName>
</protein>
<dbReference type="AlphaFoldDB" id="A0A9P6K002"/>
<feature type="region of interest" description="Disordered" evidence="1">
    <location>
        <begin position="1"/>
        <end position="122"/>
    </location>
</feature>
<feature type="compositionally biased region" description="Basic and acidic residues" evidence="1">
    <location>
        <begin position="22"/>
        <end position="32"/>
    </location>
</feature>
<feature type="region of interest" description="Disordered" evidence="1">
    <location>
        <begin position="190"/>
        <end position="209"/>
    </location>
</feature>
<organism evidence="2 3">
    <name type="scientific">Mortierella hygrophila</name>
    <dbReference type="NCBI Taxonomy" id="979708"/>
    <lineage>
        <taxon>Eukaryota</taxon>
        <taxon>Fungi</taxon>
        <taxon>Fungi incertae sedis</taxon>
        <taxon>Mucoromycota</taxon>
        <taxon>Mortierellomycotina</taxon>
        <taxon>Mortierellomycetes</taxon>
        <taxon>Mortierellales</taxon>
        <taxon>Mortierellaceae</taxon>
        <taxon>Mortierella</taxon>
    </lineage>
</organism>
<feature type="compositionally biased region" description="Low complexity" evidence="1">
    <location>
        <begin position="394"/>
        <end position="411"/>
    </location>
</feature>
<feature type="compositionally biased region" description="Polar residues" evidence="1">
    <location>
        <begin position="375"/>
        <end position="393"/>
    </location>
</feature>
<evidence type="ECO:0000256" key="1">
    <source>
        <dbReference type="SAM" id="MobiDB-lite"/>
    </source>
</evidence>
<name>A0A9P6K002_9FUNG</name>
<gene>
    <name evidence="2" type="ORF">EC957_004811</name>
</gene>
<feature type="compositionally biased region" description="Low complexity" evidence="1">
    <location>
        <begin position="41"/>
        <end position="68"/>
    </location>
</feature>
<keyword evidence="3" id="KW-1185">Reference proteome</keyword>
<comment type="caution">
    <text evidence="2">The sequence shown here is derived from an EMBL/GenBank/DDBJ whole genome shotgun (WGS) entry which is preliminary data.</text>
</comment>
<feature type="compositionally biased region" description="Low complexity" evidence="1">
    <location>
        <begin position="558"/>
        <end position="579"/>
    </location>
</feature>
<feature type="region of interest" description="Disordered" evidence="1">
    <location>
        <begin position="345"/>
        <end position="426"/>
    </location>
</feature>
<evidence type="ECO:0000313" key="3">
    <source>
        <dbReference type="Proteomes" id="UP000723463"/>
    </source>
</evidence>
<proteinExistence type="predicted"/>
<dbReference type="EMBL" id="JAAAXW010000221">
    <property type="protein sequence ID" value="KAF9539961.1"/>
    <property type="molecule type" value="Genomic_DNA"/>
</dbReference>
<evidence type="ECO:0000313" key="2">
    <source>
        <dbReference type="EMBL" id="KAF9539961.1"/>
    </source>
</evidence>